<dbReference type="GO" id="GO:0032511">
    <property type="term" value="P:late endosome to vacuole transport via multivesicular body sorting pathway"/>
    <property type="evidence" value="ECO:0007669"/>
    <property type="project" value="TreeGrafter"/>
</dbReference>
<sequence>MTRRITNARKPPRQTHGKHTLEPAIVSDMNRLFGSSKPKQQSNLTDVTVSIDERNESVEKKIAKLDAEIQTVSKQLRSMRDGPAKNALKQKALRLLKQKKVYEHQSEQLMNQSFNVSQTDFAIKSLQDTKTTVEAMKVGSKQLKREMKKMNIDEIFDVQDDLADMLSVADEVQDALGQNYATPDVDESELEAELAALGDDLGLDSGYLDEALNAPSVPNTTVPGEGVPASAAGSKSTV</sequence>
<evidence type="ECO:0000256" key="5">
    <source>
        <dbReference type="SAM" id="MobiDB-lite"/>
    </source>
</evidence>
<reference evidence="6 7" key="1">
    <citation type="submission" date="2015-03" db="EMBL/GenBank/DDBJ databases">
        <title>Draft genome of the nematode, Opisthorchis viverrini.</title>
        <authorList>
            <person name="Mitreva M."/>
        </authorList>
    </citation>
    <scope>NUCLEOTIDE SEQUENCE [LARGE SCALE GENOMIC DNA]</scope>
    <source>
        <strain evidence="6">Khon Kaen</strain>
    </source>
</reference>
<feature type="region of interest" description="Disordered" evidence="5">
    <location>
        <begin position="208"/>
        <end position="238"/>
    </location>
</feature>
<evidence type="ECO:0000313" key="6">
    <source>
        <dbReference type="EMBL" id="OON15487.1"/>
    </source>
</evidence>
<dbReference type="PANTHER" id="PTHR22761:SF12">
    <property type="entry name" value="CHARGED MULTIVESICULAR BODY PROTEIN 5"/>
    <property type="match status" value="1"/>
</dbReference>
<gene>
    <name evidence="6" type="ORF">X801_08710</name>
</gene>
<dbReference type="PANTHER" id="PTHR22761">
    <property type="entry name" value="CHARGED MULTIVESICULAR BODY PROTEIN"/>
    <property type="match status" value="1"/>
</dbReference>
<dbReference type="Proteomes" id="UP000243686">
    <property type="component" value="Unassembled WGS sequence"/>
</dbReference>
<proteinExistence type="inferred from homology"/>
<organism evidence="6 7">
    <name type="scientific">Opisthorchis viverrini</name>
    <name type="common">Southeast Asian liver fluke</name>
    <dbReference type="NCBI Taxonomy" id="6198"/>
    <lineage>
        <taxon>Eukaryota</taxon>
        <taxon>Metazoa</taxon>
        <taxon>Spiralia</taxon>
        <taxon>Lophotrochozoa</taxon>
        <taxon>Platyhelminthes</taxon>
        <taxon>Trematoda</taxon>
        <taxon>Digenea</taxon>
        <taxon>Opisthorchiida</taxon>
        <taxon>Opisthorchiata</taxon>
        <taxon>Opisthorchiidae</taxon>
        <taxon>Opisthorchis</taxon>
    </lineage>
</organism>
<keyword evidence="7" id="KW-1185">Reference proteome</keyword>
<dbReference type="InterPro" id="IPR005024">
    <property type="entry name" value="Snf7_fam"/>
</dbReference>
<evidence type="ECO:0000256" key="1">
    <source>
        <dbReference type="ARBA" id="ARBA00006190"/>
    </source>
</evidence>
<evidence type="ECO:0000256" key="3">
    <source>
        <dbReference type="ARBA" id="ARBA00041078"/>
    </source>
</evidence>
<dbReference type="EMBL" id="KV904198">
    <property type="protein sequence ID" value="OON15487.1"/>
    <property type="molecule type" value="Genomic_DNA"/>
</dbReference>
<feature type="region of interest" description="Disordered" evidence="5">
    <location>
        <begin position="1"/>
        <end position="24"/>
    </location>
</feature>
<evidence type="ECO:0000256" key="2">
    <source>
        <dbReference type="ARBA" id="ARBA00023054"/>
    </source>
</evidence>
<protein>
    <recommendedName>
        <fullName evidence="3">Charged multivesicular body protein 5</fullName>
    </recommendedName>
</protein>
<dbReference type="AlphaFoldDB" id="A0A1S8WM11"/>
<accession>A0A1S8WM11</accession>
<feature type="non-terminal residue" evidence="6">
    <location>
        <position position="238"/>
    </location>
</feature>
<dbReference type="Gene3D" id="6.10.140.1230">
    <property type="match status" value="1"/>
</dbReference>
<keyword evidence="2 4" id="KW-0175">Coiled coil</keyword>
<feature type="coiled-coil region" evidence="4">
    <location>
        <begin position="55"/>
        <end position="105"/>
    </location>
</feature>
<dbReference type="Pfam" id="PF03357">
    <property type="entry name" value="Snf7"/>
    <property type="match status" value="1"/>
</dbReference>
<dbReference type="GO" id="GO:0006900">
    <property type="term" value="P:vesicle budding from membrane"/>
    <property type="evidence" value="ECO:0007669"/>
    <property type="project" value="TreeGrafter"/>
</dbReference>
<comment type="similarity">
    <text evidence="1">Belongs to the SNF7 family.</text>
</comment>
<name>A0A1S8WM11_OPIVI</name>
<feature type="compositionally biased region" description="Basic residues" evidence="5">
    <location>
        <begin position="1"/>
        <end position="18"/>
    </location>
</feature>
<evidence type="ECO:0000256" key="4">
    <source>
        <dbReference type="SAM" id="Coils"/>
    </source>
</evidence>
<dbReference type="GO" id="GO:0005771">
    <property type="term" value="C:multivesicular body"/>
    <property type="evidence" value="ECO:0007669"/>
    <property type="project" value="TreeGrafter"/>
</dbReference>
<evidence type="ECO:0000313" key="7">
    <source>
        <dbReference type="Proteomes" id="UP000243686"/>
    </source>
</evidence>